<evidence type="ECO:0000313" key="3">
    <source>
        <dbReference type="Proteomes" id="UP000018001"/>
    </source>
</evidence>
<evidence type="ECO:0008006" key="4">
    <source>
        <dbReference type="Google" id="ProtNLM"/>
    </source>
</evidence>
<dbReference type="GO" id="GO:0006355">
    <property type="term" value="P:regulation of DNA-templated transcription"/>
    <property type="evidence" value="ECO:0007669"/>
    <property type="project" value="InterPro"/>
</dbReference>
<proteinExistence type="predicted"/>
<reference evidence="3" key="1">
    <citation type="journal article" date="2014" name="Genome Announc.">
        <title>Draft genome sequence of the formaldehyde-resistant fungus Byssochlamys spectabilis No. 5 (anamorph Paecilomyces variotii No. 5) (NBRC109023).</title>
        <authorList>
            <person name="Oka T."/>
            <person name="Ekino K."/>
            <person name="Fukuda K."/>
            <person name="Nomura Y."/>
        </authorList>
    </citation>
    <scope>NUCLEOTIDE SEQUENCE [LARGE SCALE GENOMIC DNA]</scope>
    <source>
        <strain evidence="3">No. 5 / NBRC 109023</strain>
    </source>
</reference>
<dbReference type="EMBL" id="BAUL01000177">
    <property type="protein sequence ID" value="GAD96872.1"/>
    <property type="molecule type" value="Genomic_DNA"/>
</dbReference>
<dbReference type="Proteomes" id="UP000018001">
    <property type="component" value="Unassembled WGS sequence"/>
</dbReference>
<dbReference type="AlphaFoldDB" id="V5G7N6"/>
<feature type="region of interest" description="Disordered" evidence="1">
    <location>
        <begin position="212"/>
        <end position="282"/>
    </location>
</feature>
<evidence type="ECO:0000256" key="1">
    <source>
        <dbReference type="SAM" id="MobiDB-lite"/>
    </source>
</evidence>
<sequence>MEALGAASAVVGIADVGIQTSLRLIAFAGQVSSAPSAISGVAEDISLTANILQQLGELMKQKIPPSEGKGSGQEYSGERQSGNSLFSESGLRTAEALGGRCKDLFAEIDQELRKASKQISSRGLNEGEKIKLSTTERLKWPFLQPRIKEIRGELGETKQSLMMLLQVTMLAYSRAVAQNGNSHSTHDSRIIVITPDEQISLIRSIVAAQKAKAAQGGKGDPNVVLLTGDPDDEDRRSPPPEYTHPSFGIPPAPGHRGDEDHSENNSDHDRSPPSSPHGYDGNTTFMVEELSAWEIQPHATVVGKTLDIYHTATIVPLEQTVIQNQLARWQQDDTSDPWSQWSSLTQSERDAFLSGTQAAGPTQEEILYIDFRGPTERIIDTPLVEERKVRIVSRRTRLLDRPDLALRSRSEFIRPIKEYHESESFAVPISVTPETRTLPSDIKAAPMTDTITFEIPCEATAPLGETPAPQEPSREEEAERIVNNLIATYTTIQGGQ</sequence>
<comment type="caution">
    <text evidence="2">The sequence shown here is derived from an EMBL/GenBank/DDBJ whole genome shotgun (WGS) entry which is preliminary data.</text>
</comment>
<feature type="region of interest" description="Disordered" evidence="1">
    <location>
        <begin position="60"/>
        <end position="86"/>
    </location>
</feature>
<dbReference type="PANTHER" id="PTHR36167:SF4">
    <property type="entry name" value="FUNGAL N-TERMINAL DOMAIN-CONTAINING PROTEIN"/>
    <property type="match status" value="1"/>
</dbReference>
<dbReference type="InParanoid" id="V5G7N6"/>
<dbReference type="PANTHER" id="PTHR36167">
    <property type="entry name" value="C2H2 FINGER DOMAIN TRANSCRIPTION FACTOR (EUROFUNG)-RELATED"/>
    <property type="match status" value="1"/>
</dbReference>
<dbReference type="HOGENOM" id="CLU_549797_0_0_1"/>
<dbReference type="OrthoDB" id="5431013at2759"/>
<name>V5G7N6_BYSSN</name>
<protein>
    <recommendedName>
        <fullName evidence="4">Fungal N-terminal domain-containing protein</fullName>
    </recommendedName>
</protein>
<accession>V5G7N6</accession>
<dbReference type="InterPro" id="IPR039327">
    <property type="entry name" value="CON7-like"/>
</dbReference>
<dbReference type="eggNOG" id="ENOG502RNYB">
    <property type="taxonomic scope" value="Eukaryota"/>
</dbReference>
<organism evidence="2 3">
    <name type="scientific">Byssochlamys spectabilis (strain No. 5 / NBRC 109023)</name>
    <name type="common">Paecilomyces variotii</name>
    <dbReference type="NCBI Taxonomy" id="1356009"/>
    <lineage>
        <taxon>Eukaryota</taxon>
        <taxon>Fungi</taxon>
        <taxon>Dikarya</taxon>
        <taxon>Ascomycota</taxon>
        <taxon>Pezizomycotina</taxon>
        <taxon>Eurotiomycetes</taxon>
        <taxon>Eurotiomycetidae</taxon>
        <taxon>Eurotiales</taxon>
        <taxon>Thermoascaceae</taxon>
        <taxon>Paecilomyces</taxon>
    </lineage>
</organism>
<feature type="compositionally biased region" description="Basic and acidic residues" evidence="1">
    <location>
        <begin position="255"/>
        <end position="271"/>
    </location>
</feature>
<keyword evidence="3" id="KW-1185">Reference proteome</keyword>
<evidence type="ECO:0000313" key="2">
    <source>
        <dbReference type="EMBL" id="GAD96872.1"/>
    </source>
</evidence>
<gene>
    <name evidence="2" type="ORF">PVAR5_5537</name>
</gene>